<comment type="subcellular location">
    <subcellularLocation>
        <location evidence="1">Nucleus</location>
    </subcellularLocation>
</comment>
<dbReference type="OrthoDB" id="9439903at2759"/>
<feature type="domain" description="C2H2-type" evidence="9">
    <location>
        <begin position="52"/>
        <end position="79"/>
    </location>
</feature>
<feature type="domain" description="C2H2-type" evidence="9">
    <location>
        <begin position="80"/>
        <end position="107"/>
    </location>
</feature>
<accession>A0A9Q0DC99</accession>
<feature type="compositionally biased region" description="Basic and acidic residues" evidence="8">
    <location>
        <begin position="142"/>
        <end position="151"/>
    </location>
</feature>
<evidence type="ECO:0000256" key="8">
    <source>
        <dbReference type="SAM" id="MobiDB-lite"/>
    </source>
</evidence>
<proteinExistence type="predicted"/>
<dbReference type="EMBL" id="JANIIK010000118">
    <property type="protein sequence ID" value="KAJ3585741.1"/>
    <property type="molecule type" value="Genomic_DNA"/>
</dbReference>
<dbReference type="InterPro" id="IPR013087">
    <property type="entry name" value="Znf_C2H2_type"/>
</dbReference>
<dbReference type="PROSITE" id="PS00028">
    <property type="entry name" value="ZINC_FINGER_C2H2_1"/>
    <property type="match status" value="4"/>
</dbReference>
<keyword evidence="5" id="KW-0862">Zinc</keyword>
<dbReference type="SMART" id="SM00355">
    <property type="entry name" value="ZnF_C2H2"/>
    <property type="match status" value="4"/>
</dbReference>
<feature type="compositionally biased region" description="Basic and acidic residues" evidence="8">
    <location>
        <begin position="160"/>
        <end position="172"/>
    </location>
</feature>
<dbReference type="FunFam" id="3.30.160.60:FF:000624">
    <property type="entry name" value="zinc finger protein 697"/>
    <property type="match status" value="1"/>
</dbReference>
<dbReference type="Gene3D" id="3.30.160.60">
    <property type="entry name" value="Classic Zinc Finger"/>
    <property type="match status" value="3"/>
</dbReference>
<dbReference type="GO" id="GO:0010468">
    <property type="term" value="P:regulation of gene expression"/>
    <property type="evidence" value="ECO:0007669"/>
    <property type="project" value="TreeGrafter"/>
</dbReference>
<sequence>MVPFKTRLDKLAHERAHIPSARPYKCPDCSLTFSKLPARNLHSKGHRGPKRYPCPHCASSFKDTYCLKRHVVVHTGVKQYVCEFCSRSFNQRGHLTSHLRLHTGEKPFKCQHCDERFNHNVSLKSHVMRYHEGAADSGPSEGIKEEMKEMSIGDTEDKDEGVIDRESKRKEPVTQVKKTRDRSIGRPKGRSVRGETDSVPAVPEEALDSIMAAEDSKGGHFRRASSESSWHDRGTTSAELTGKDEAEESKALRKRKVSRRPKTFDTAEVDFNSDSDFDPAEEAKKRRTSGQKSRNVGHRGKLNNRVVSK</sequence>
<protein>
    <recommendedName>
        <fullName evidence="9">C2H2-type domain-containing protein</fullName>
    </recommendedName>
</protein>
<evidence type="ECO:0000256" key="4">
    <source>
        <dbReference type="ARBA" id="ARBA00022771"/>
    </source>
</evidence>
<evidence type="ECO:0000256" key="2">
    <source>
        <dbReference type="ARBA" id="ARBA00022723"/>
    </source>
</evidence>
<dbReference type="SUPFAM" id="SSF57667">
    <property type="entry name" value="beta-beta-alpha zinc fingers"/>
    <property type="match status" value="2"/>
</dbReference>
<evidence type="ECO:0000256" key="7">
    <source>
        <dbReference type="PROSITE-ProRule" id="PRU00042"/>
    </source>
</evidence>
<dbReference type="AlphaFoldDB" id="A0A9Q0DC99"/>
<evidence type="ECO:0000256" key="5">
    <source>
        <dbReference type="ARBA" id="ARBA00022833"/>
    </source>
</evidence>
<dbReference type="Pfam" id="PF00096">
    <property type="entry name" value="zf-C2H2"/>
    <property type="match status" value="2"/>
</dbReference>
<dbReference type="PANTHER" id="PTHR16515">
    <property type="entry name" value="PR DOMAIN ZINC FINGER PROTEIN"/>
    <property type="match status" value="1"/>
</dbReference>
<feature type="compositionally biased region" description="Acidic residues" evidence="8">
    <location>
        <begin position="267"/>
        <end position="280"/>
    </location>
</feature>
<name>A0A9Q0DC99_9TELE</name>
<evidence type="ECO:0000313" key="11">
    <source>
        <dbReference type="Proteomes" id="UP001148018"/>
    </source>
</evidence>
<dbReference type="PROSITE" id="PS50157">
    <property type="entry name" value="ZINC_FINGER_C2H2_2"/>
    <property type="match status" value="4"/>
</dbReference>
<keyword evidence="11" id="KW-1185">Reference proteome</keyword>
<evidence type="ECO:0000313" key="10">
    <source>
        <dbReference type="EMBL" id="KAJ3585741.1"/>
    </source>
</evidence>
<evidence type="ECO:0000256" key="6">
    <source>
        <dbReference type="ARBA" id="ARBA00023242"/>
    </source>
</evidence>
<feature type="compositionally biased region" description="Basic residues" evidence="8">
    <location>
        <begin position="177"/>
        <end position="191"/>
    </location>
</feature>
<gene>
    <name evidence="10" type="ORF">NHX12_014460</name>
</gene>
<evidence type="ECO:0000256" key="1">
    <source>
        <dbReference type="ARBA" id="ARBA00004123"/>
    </source>
</evidence>
<keyword evidence="3" id="KW-0677">Repeat</keyword>
<dbReference type="GO" id="GO:0005634">
    <property type="term" value="C:nucleus"/>
    <property type="evidence" value="ECO:0007669"/>
    <property type="project" value="UniProtKB-SubCell"/>
</dbReference>
<feature type="region of interest" description="Disordered" evidence="8">
    <location>
        <begin position="133"/>
        <end position="309"/>
    </location>
</feature>
<feature type="compositionally biased region" description="Basic and acidic residues" evidence="8">
    <location>
        <begin position="241"/>
        <end position="251"/>
    </location>
</feature>
<comment type="caution">
    <text evidence="10">The sequence shown here is derived from an EMBL/GenBank/DDBJ whole genome shotgun (WGS) entry which is preliminary data.</text>
</comment>
<reference evidence="10" key="1">
    <citation type="submission" date="2022-07" db="EMBL/GenBank/DDBJ databases">
        <title>Chromosome-level genome of Muraenolepis orangiensis.</title>
        <authorList>
            <person name="Kim J."/>
        </authorList>
    </citation>
    <scope>NUCLEOTIDE SEQUENCE</scope>
    <source>
        <strain evidence="10">KU_S4_2022</strain>
        <tissue evidence="10">Muscle</tissue>
    </source>
</reference>
<dbReference type="Proteomes" id="UP001148018">
    <property type="component" value="Unassembled WGS sequence"/>
</dbReference>
<feature type="compositionally biased region" description="Basic residues" evidence="8">
    <location>
        <begin position="285"/>
        <end position="309"/>
    </location>
</feature>
<dbReference type="InterPro" id="IPR050331">
    <property type="entry name" value="Zinc_finger"/>
</dbReference>
<keyword evidence="6" id="KW-0539">Nucleus</keyword>
<dbReference type="FunFam" id="3.30.160.60:FF:001498">
    <property type="entry name" value="Zinc finger protein 404"/>
    <property type="match status" value="1"/>
</dbReference>
<dbReference type="PANTHER" id="PTHR16515:SF49">
    <property type="entry name" value="GASTRULA ZINC FINGER PROTEIN XLCGF49.1-LIKE-RELATED"/>
    <property type="match status" value="1"/>
</dbReference>
<feature type="domain" description="C2H2-type" evidence="9">
    <location>
        <begin position="24"/>
        <end position="51"/>
    </location>
</feature>
<evidence type="ECO:0000259" key="9">
    <source>
        <dbReference type="PROSITE" id="PS50157"/>
    </source>
</evidence>
<evidence type="ECO:0000256" key="3">
    <source>
        <dbReference type="ARBA" id="ARBA00022737"/>
    </source>
</evidence>
<dbReference type="InterPro" id="IPR036236">
    <property type="entry name" value="Znf_C2H2_sf"/>
</dbReference>
<organism evidence="10 11">
    <name type="scientific">Muraenolepis orangiensis</name>
    <name type="common">Patagonian moray cod</name>
    <dbReference type="NCBI Taxonomy" id="630683"/>
    <lineage>
        <taxon>Eukaryota</taxon>
        <taxon>Metazoa</taxon>
        <taxon>Chordata</taxon>
        <taxon>Craniata</taxon>
        <taxon>Vertebrata</taxon>
        <taxon>Euteleostomi</taxon>
        <taxon>Actinopterygii</taxon>
        <taxon>Neopterygii</taxon>
        <taxon>Teleostei</taxon>
        <taxon>Neoteleostei</taxon>
        <taxon>Acanthomorphata</taxon>
        <taxon>Zeiogadaria</taxon>
        <taxon>Gadariae</taxon>
        <taxon>Gadiformes</taxon>
        <taxon>Muraenolepidoidei</taxon>
        <taxon>Muraenolepididae</taxon>
        <taxon>Muraenolepis</taxon>
    </lineage>
</organism>
<feature type="compositionally biased region" description="Basic residues" evidence="8">
    <location>
        <begin position="252"/>
        <end position="261"/>
    </location>
</feature>
<dbReference type="GO" id="GO:0008270">
    <property type="term" value="F:zinc ion binding"/>
    <property type="evidence" value="ECO:0007669"/>
    <property type="project" value="UniProtKB-KW"/>
</dbReference>
<keyword evidence="2" id="KW-0479">Metal-binding</keyword>
<keyword evidence="4 7" id="KW-0863">Zinc-finger</keyword>
<feature type="domain" description="C2H2-type" evidence="9">
    <location>
        <begin position="108"/>
        <end position="136"/>
    </location>
</feature>